<name>A0A9Q0YAY6_HOLLE</name>
<reference evidence="2" key="1">
    <citation type="submission" date="2021-10" db="EMBL/GenBank/DDBJ databases">
        <title>Tropical sea cucumber genome reveals ecological adaptation and Cuvierian tubules defense mechanism.</title>
        <authorList>
            <person name="Chen T."/>
        </authorList>
    </citation>
    <scope>NUCLEOTIDE SEQUENCE</scope>
    <source>
        <strain evidence="2">Nanhai2018</strain>
        <tissue evidence="2">Muscle</tissue>
    </source>
</reference>
<feature type="compositionally biased region" description="Polar residues" evidence="1">
    <location>
        <begin position="101"/>
        <end position="110"/>
    </location>
</feature>
<feature type="compositionally biased region" description="Basic and acidic residues" evidence="1">
    <location>
        <begin position="27"/>
        <end position="42"/>
    </location>
</feature>
<gene>
    <name evidence="2" type="ORF">HOLleu_43171</name>
</gene>
<evidence type="ECO:0000256" key="1">
    <source>
        <dbReference type="SAM" id="MobiDB-lite"/>
    </source>
</evidence>
<organism evidence="2 3">
    <name type="scientific">Holothuria leucospilota</name>
    <name type="common">Black long sea cucumber</name>
    <name type="synonym">Mertensiothuria leucospilota</name>
    <dbReference type="NCBI Taxonomy" id="206669"/>
    <lineage>
        <taxon>Eukaryota</taxon>
        <taxon>Metazoa</taxon>
        <taxon>Echinodermata</taxon>
        <taxon>Eleutherozoa</taxon>
        <taxon>Echinozoa</taxon>
        <taxon>Holothuroidea</taxon>
        <taxon>Aspidochirotacea</taxon>
        <taxon>Aspidochirotida</taxon>
        <taxon>Holothuriidae</taxon>
        <taxon>Holothuria</taxon>
    </lineage>
</organism>
<comment type="caution">
    <text evidence="2">The sequence shown here is derived from an EMBL/GenBank/DDBJ whole genome shotgun (WGS) entry which is preliminary data.</text>
</comment>
<sequence>MSQGTSQVAIPRRSVPRTLRQKRRRTKGPEEDWTKLDEKDRPPPPPKKKKVRRMGSEWPSLDTLRGSPHEDLDNEKTTGAKSQSSKLPETPYVTPKKRQVASAQRRTQDP</sequence>
<dbReference type="EMBL" id="JAIZAY010000222">
    <property type="protein sequence ID" value="KAJ8018700.1"/>
    <property type="molecule type" value="Genomic_DNA"/>
</dbReference>
<evidence type="ECO:0000313" key="3">
    <source>
        <dbReference type="Proteomes" id="UP001152320"/>
    </source>
</evidence>
<protein>
    <submittedName>
        <fullName evidence="2">Uncharacterized protein</fullName>
    </submittedName>
</protein>
<feature type="compositionally biased region" description="Basic and acidic residues" evidence="1">
    <location>
        <begin position="67"/>
        <end position="78"/>
    </location>
</feature>
<proteinExistence type="predicted"/>
<accession>A0A9Q0YAY6</accession>
<feature type="region of interest" description="Disordered" evidence="1">
    <location>
        <begin position="1"/>
        <end position="110"/>
    </location>
</feature>
<keyword evidence="3" id="KW-1185">Reference proteome</keyword>
<evidence type="ECO:0000313" key="2">
    <source>
        <dbReference type="EMBL" id="KAJ8018700.1"/>
    </source>
</evidence>
<dbReference type="AlphaFoldDB" id="A0A9Q0YAY6"/>
<dbReference type="Proteomes" id="UP001152320">
    <property type="component" value="Unassembled WGS sequence"/>
</dbReference>